<name>G9WW61_9FIRM</name>
<keyword evidence="8" id="KW-1208">Phospholipid metabolism</keyword>
<evidence type="ECO:0000256" key="3">
    <source>
        <dbReference type="ARBA" id="ARBA00022679"/>
    </source>
</evidence>
<dbReference type="Gene3D" id="3.40.50.10330">
    <property type="entry name" value="Probable inorganic polyphosphate/atp-NAD kinase, domain 1"/>
    <property type="match status" value="1"/>
</dbReference>
<dbReference type="GO" id="GO:0008654">
    <property type="term" value="P:phospholipid biosynthetic process"/>
    <property type="evidence" value="ECO:0007669"/>
    <property type="project" value="UniProtKB-KW"/>
</dbReference>
<dbReference type="EMBL" id="AFZD01000018">
    <property type="protein sequence ID" value="EHL10998.1"/>
    <property type="molecule type" value="Genomic_DNA"/>
</dbReference>
<keyword evidence="5" id="KW-0418">Kinase</keyword>
<dbReference type="Pfam" id="PF19279">
    <property type="entry name" value="YegS_C"/>
    <property type="match status" value="1"/>
</dbReference>
<dbReference type="GO" id="GO:0005524">
    <property type="term" value="F:ATP binding"/>
    <property type="evidence" value="ECO:0007669"/>
    <property type="project" value="UniProtKB-KW"/>
</dbReference>
<dbReference type="GO" id="GO:0016301">
    <property type="term" value="F:kinase activity"/>
    <property type="evidence" value="ECO:0007669"/>
    <property type="project" value="UniProtKB-KW"/>
</dbReference>
<evidence type="ECO:0000256" key="2">
    <source>
        <dbReference type="ARBA" id="ARBA00005983"/>
    </source>
</evidence>
<feature type="domain" description="DAGKc" evidence="9">
    <location>
        <begin position="1"/>
        <end position="134"/>
    </location>
</feature>
<reference evidence="10 11" key="1">
    <citation type="submission" date="2011-08" db="EMBL/GenBank/DDBJ databases">
        <title>The Genome Sequence of Oribacterium sp. ACB7.</title>
        <authorList>
            <consortium name="The Broad Institute Genome Sequencing Platform"/>
            <person name="Earl A."/>
            <person name="Ward D."/>
            <person name="Feldgarden M."/>
            <person name="Gevers D."/>
            <person name="Sizova M."/>
            <person name="Hazen A."/>
            <person name="Epstein S."/>
            <person name="Young S.K."/>
            <person name="Zeng Q."/>
            <person name="Gargeya S."/>
            <person name="Fitzgerald M."/>
            <person name="Haas B."/>
            <person name="Abouelleil A."/>
            <person name="Alvarado L."/>
            <person name="Arachchi H.M."/>
            <person name="Berlin A."/>
            <person name="Brown A."/>
            <person name="Chapman S.B."/>
            <person name="Chen Z."/>
            <person name="Dunbar C."/>
            <person name="Freedman E."/>
            <person name="Gearin G."/>
            <person name="Gellesch M."/>
            <person name="Goldberg J."/>
            <person name="Griggs A."/>
            <person name="Gujja S."/>
            <person name="Heiman D."/>
            <person name="Howarth C."/>
            <person name="Larson L."/>
            <person name="Lui A."/>
            <person name="MacDonald P.J.P."/>
            <person name="Montmayeur A."/>
            <person name="Murphy C."/>
            <person name="Neiman D."/>
            <person name="Pearson M."/>
            <person name="Priest M."/>
            <person name="Roberts A."/>
            <person name="Saif S."/>
            <person name="Shea T."/>
            <person name="Shenoy N."/>
            <person name="Sisk P."/>
            <person name="Stolte C."/>
            <person name="Sykes S."/>
            <person name="Wortman J."/>
            <person name="Nusbaum C."/>
            <person name="Birren B."/>
        </authorList>
    </citation>
    <scope>NUCLEOTIDE SEQUENCE [LARGE SCALE GENOMIC DNA]</scope>
    <source>
        <strain evidence="10 11">ACB7</strain>
    </source>
</reference>
<dbReference type="SUPFAM" id="SSF111331">
    <property type="entry name" value="NAD kinase/diacylglycerol kinase-like"/>
    <property type="match status" value="1"/>
</dbReference>
<comment type="caution">
    <text evidence="10">The sequence shown here is derived from an EMBL/GenBank/DDBJ whole genome shotgun (WGS) entry which is preliminary data.</text>
</comment>
<keyword evidence="3" id="KW-0808">Transferase</keyword>
<keyword evidence="6" id="KW-0067">ATP-binding</keyword>
<dbReference type="PATRIC" id="fig|796944.3.peg.1886"/>
<dbReference type="InterPro" id="IPR016064">
    <property type="entry name" value="NAD/diacylglycerol_kinase_sf"/>
</dbReference>
<dbReference type="InterPro" id="IPR001206">
    <property type="entry name" value="Diacylglycerol_kinase_cat_dom"/>
</dbReference>
<dbReference type="PROSITE" id="PS50146">
    <property type="entry name" value="DAGK"/>
    <property type="match status" value="1"/>
</dbReference>
<protein>
    <recommendedName>
        <fullName evidence="9">DAGKc domain-containing protein</fullName>
    </recommendedName>
</protein>
<organism evidence="10 11">
    <name type="scientific">Oribacterium asaccharolyticum ACB7</name>
    <dbReference type="NCBI Taxonomy" id="796944"/>
    <lineage>
        <taxon>Bacteria</taxon>
        <taxon>Bacillati</taxon>
        <taxon>Bacillota</taxon>
        <taxon>Clostridia</taxon>
        <taxon>Lachnospirales</taxon>
        <taxon>Lachnospiraceae</taxon>
        <taxon>Oribacterium</taxon>
    </lineage>
</organism>
<evidence type="ECO:0000313" key="11">
    <source>
        <dbReference type="Proteomes" id="UP000003527"/>
    </source>
</evidence>
<evidence type="ECO:0000256" key="6">
    <source>
        <dbReference type="ARBA" id="ARBA00022840"/>
    </source>
</evidence>
<keyword evidence="4" id="KW-0547">Nucleotide-binding</keyword>
<dbReference type="InterPro" id="IPR045540">
    <property type="entry name" value="YegS/DAGK_C"/>
</dbReference>
<sequence>MLFFIVNPLAQRGQGLRTWKKLEEDGKAFLEKEGFRLFFTKAKGDAKSIAGEITKDSREEKKIVVIGGTGTLNEVVDGLKLDNDRVSLAFFPVCKENDFVRGLEKCYKVPGSIEELLQKKERRVDYGIVESMRKHRRFVVSVGVGFDAMVLNELFTMRFDICPKEKRRIAKENRGLVSSICNHSGTLSYIYAFLKGIVGAKKCRGTIVLDGEERIEFNHILFLSVHNHPYEGHYAFGKGASGEDGFLDLCLVSTTHKLRLLRFMLAALFGIHRSLPGVHCYRFKKAEIHMEEGLLCHVDGETVGKKQDLSISCRPRKLRIQI</sequence>
<evidence type="ECO:0000256" key="7">
    <source>
        <dbReference type="ARBA" id="ARBA00023209"/>
    </source>
</evidence>
<dbReference type="PANTHER" id="PTHR12358:SF54">
    <property type="entry name" value="SPHINGOSINE KINASE RELATED PROTEIN"/>
    <property type="match status" value="1"/>
</dbReference>
<evidence type="ECO:0000259" key="9">
    <source>
        <dbReference type="PROSITE" id="PS50146"/>
    </source>
</evidence>
<gene>
    <name evidence="10" type="ORF">HMPREF9624_01145</name>
</gene>
<keyword evidence="7" id="KW-0443">Lipid metabolism</keyword>
<keyword evidence="7" id="KW-0444">Lipid biosynthesis</keyword>
<dbReference type="AlphaFoldDB" id="G9WW61"/>
<dbReference type="RefSeq" id="WP_009536947.1">
    <property type="nucleotide sequence ID" value="NZ_JH414505.1"/>
</dbReference>
<dbReference type="HOGENOM" id="CLU_045532_0_2_9"/>
<dbReference type="PANTHER" id="PTHR12358">
    <property type="entry name" value="SPHINGOSINE KINASE"/>
    <property type="match status" value="1"/>
</dbReference>
<evidence type="ECO:0000256" key="5">
    <source>
        <dbReference type="ARBA" id="ARBA00022777"/>
    </source>
</evidence>
<evidence type="ECO:0000313" key="10">
    <source>
        <dbReference type="EMBL" id="EHL10998.1"/>
    </source>
</evidence>
<comment type="cofactor">
    <cofactor evidence="1">
        <name>Mg(2+)</name>
        <dbReference type="ChEBI" id="CHEBI:18420"/>
    </cofactor>
</comment>
<dbReference type="InterPro" id="IPR017438">
    <property type="entry name" value="ATP-NAD_kinase_N"/>
</dbReference>
<proteinExistence type="inferred from homology"/>
<keyword evidence="7" id="KW-0594">Phospholipid biosynthesis</keyword>
<keyword evidence="11" id="KW-1185">Reference proteome</keyword>
<accession>G9WW61</accession>
<dbReference type="Gene3D" id="2.60.200.40">
    <property type="match status" value="1"/>
</dbReference>
<evidence type="ECO:0000256" key="8">
    <source>
        <dbReference type="ARBA" id="ARBA00023264"/>
    </source>
</evidence>
<dbReference type="Pfam" id="PF00781">
    <property type="entry name" value="DAGK_cat"/>
    <property type="match status" value="1"/>
</dbReference>
<dbReference type="Proteomes" id="UP000003527">
    <property type="component" value="Unassembled WGS sequence"/>
</dbReference>
<evidence type="ECO:0000256" key="4">
    <source>
        <dbReference type="ARBA" id="ARBA00022741"/>
    </source>
</evidence>
<comment type="similarity">
    <text evidence="2">Belongs to the diacylglycerol/lipid kinase family.</text>
</comment>
<evidence type="ECO:0000256" key="1">
    <source>
        <dbReference type="ARBA" id="ARBA00001946"/>
    </source>
</evidence>
<dbReference type="InterPro" id="IPR050187">
    <property type="entry name" value="Lipid_Phosphate_FormReg"/>
</dbReference>